<gene>
    <name evidence="1" type="ORF">IX53_00750</name>
</gene>
<evidence type="ECO:0000313" key="1">
    <source>
        <dbReference type="EMBL" id="AKI96590.1"/>
    </source>
</evidence>
<organism evidence="1 2">
    <name type="scientific">Kosmotoga pacifica</name>
    <dbReference type="NCBI Taxonomy" id="1330330"/>
    <lineage>
        <taxon>Bacteria</taxon>
        <taxon>Thermotogati</taxon>
        <taxon>Thermotogota</taxon>
        <taxon>Thermotogae</taxon>
        <taxon>Kosmotogales</taxon>
        <taxon>Kosmotogaceae</taxon>
        <taxon>Kosmotoga</taxon>
    </lineage>
</organism>
<name>A0A0G2Z4Q4_9BACT</name>
<dbReference type="Proteomes" id="UP000035159">
    <property type="component" value="Chromosome"/>
</dbReference>
<protein>
    <submittedName>
        <fullName evidence="1">Uncharacterized protein</fullName>
    </submittedName>
</protein>
<dbReference type="EMBL" id="CP011232">
    <property type="protein sequence ID" value="AKI96590.1"/>
    <property type="molecule type" value="Genomic_DNA"/>
</dbReference>
<accession>A0A0G2Z4Q4</accession>
<proteinExistence type="predicted"/>
<dbReference type="KEGG" id="kpf:IX53_00750"/>
<dbReference type="RefSeq" id="WP_047753725.1">
    <property type="nucleotide sequence ID" value="NZ_CASWEU010000008.1"/>
</dbReference>
<evidence type="ECO:0000313" key="2">
    <source>
        <dbReference type="Proteomes" id="UP000035159"/>
    </source>
</evidence>
<keyword evidence="2" id="KW-1185">Reference proteome</keyword>
<sequence>MQIGALTLTATDVKDGYIEIKTQKRMADGTLKVNYIAKKKTLDVTAVINETDKATLDGYIGTSQTVTYRSTSWTMYVPAPSYSRIPGTSLYNVSIHLEEV</sequence>
<reference evidence="1 2" key="1">
    <citation type="submission" date="2015-04" db="EMBL/GenBank/DDBJ databases">
        <title>Complete Genome Sequence of Kosmotoga pacifica SLHLJ1.</title>
        <authorList>
            <person name="Jiang L.J."/>
            <person name="Shao Z.Z."/>
            <person name="Jebbar M."/>
        </authorList>
    </citation>
    <scope>NUCLEOTIDE SEQUENCE [LARGE SCALE GENOMIC DNA]</scope>
    <source>
        <strain evidence="1 2">SLHLJ1</strain>
    </source>
</reference>
<dbReference type="AlphaFoldDB" id="A0A0G2Z4Q4"/>
<dbReference type="PATRIC" id="fig|1330330.3.peg.142"/>
<dbReference type="STRING" id="1330330.IX53_00750"/>